<evidence type="ECO:0000313" key="2">
    <source>
        <dbReference type="EMBL" id="EOH91195.1"/>
    </source>
</evidence>
<dbReference type="PROSITE" id="PS51097">
    <property type="entry name" value="PTS_EIIA_TYPE_5"/>
    <property type="match status" value="1"/>
</dbReference>
<dbReference type="GO" id="GO:0016301">
    <property type="term" value="F:kinase activity"/>
    <property type="evidence" value="ECO:0007669"/>
    <property type="project" value="TreeGrafter"/>
</dbReference>
<protein>
    <submittedName>
        <fullName evidence="2">PTS system, glucitol/sorbitol-specific IIA component</fullName>
    </submittedName>
</protein>
<dbReference type="Pfam" id="PF03829">
    <property type="entry name" value="PTSIIA_gutA"/>
    <property type="match status" value="1"/>
</dbReference>
<dbReference type="PANTHER" id="PTHR40398:SF1">
    <property type="entry name" value="PTS SYSTEM GLUCITOL_SORBITOL-SPECIFIC EIIA COMPONENT"/>
    <property type="match status" value="1"/>
</dbReference>
<dbReference type="GO" id="GO:0005737">
    <property type="term" value="C:cytoplasm"/>
    <property type="evidence" value="ECO:0007669"/>
    <property type="project" value="InterPro"/>
</dbReference>
<dbReference type="InterPro" id="IPR004716">
    <property type="entry name" value="PTS_IIA_glucitol/sorbitol-sp"/>
</dbReference>
<name>R2S6P5_9ENTE</name>
<dbReference type="Proteomes" id="UP000013782">
    <property type="component" value="Unassembled WGS sequence"/>
</dbReference>
<sequence length="124" mass="13794">MLGEMIKMIFETQVTNIGPEAEMFQAENMLIFFGNEAPDTLADYCYNIELKASTEEILPGMTFSFDDQAYQITAVGDVVKKNLDDLGHITLRFDGSTEAELPGTLYVEAKEMPTIQVGTKISIQ</sequence>
<evidence type="ECO:0000256" key="1">
    <source>
        <dbReference type="PROSITE-ProRule" id="PRU00420"/>
    </source>
</evidence>
<dbReference type="GO" id="GO:0009401">
    <property type="term" value="P:phosphoenolpyruvate-dependent sugar phosphotransferase system"/>
    <property type="evidence" value="ECO:0007669"/>
    <property type="project" value="InterPro"/>
</dbReference>
<dbReference type="EMBL" id="AJAQ01000035">
    <property type="protein sequence ID" value="EOH91195.1"/>
    <property type="molecule type" value="Genomic_DNA"/>
</dbReference>
<dbReference type="Gene3D" id="2.40.33.40">
    <property type="entry name" value="Phosphotransferase system, glucitol/sorbitol-specific IIA component"/>
    <property type="match status" value="1"/>
</dbReference>
<gene>
    <name evidence="2" type="ORF">UAU_03734</name>
</gene>
<dbReference type="GO" id="GO:0008982">
    <property type="term" value="F:protein-N(PI)-phosphohistidine-sugar phosphotransferase activity"/>
    <property type="evidence" value="ECO:0007669"/>
    <property type="project" value="InterPro"/>
</dbReference>
<dbReference type="AlphaFoldDB" id="R2S6P5"/>
<evidence type="ECO:0000313" key="3">
    <source>
        <dbReference type="Proteomes" id="UP000013782"/>
    </source>
</evidence>
<dbReference type="InterPro" id="IPR036665">
    <property type="entry name" value="PTS_IIA_glucitol/sorbitol_sf"/>
</dbReference>
<dbReference type="eggNOG" id="COG3731">
    <property type="taxonomic scope" value="Bacteria"/>
</dbReference>
<dbReference type="PANTHER" id="PTHR40398">
    <property type="entry name" value="PTS SYSTEM GLUCITOL/SORBITOL-SPECIFIC EIIA COMPONENT"/>
    <property type="match status" value="1"/>
</dbReference>
<accession>R2S6P5</accession>
<dbReference type="SUPFAM" id="SSF141530">
    <property type="entry name" value="PTSIIA/GutA-like"/>
    <property type="match status" value="1"/>
</dbReference>
<organism evidence="2 3">
    <name type="scientific">Enterococcus pallens ATCC BAA-351</name>
    <dbReference type="NCBI Taxonomy" id="1158607"/>
    <lineage>
        <taxon>Bacteria</taxon>
        <taxon>Bacillati</taxon>
        <taxon>Bacillota</taxon>
        <taxon>Bacilli</taxon>
        <taxon>Lactobacillales</taxon>
        <taxon>Enterococcaceae</taxon>
        <taxon>Enterococcus</taxon>
    </lineage>
</organism>
<comment type="caution">
    <text evidence="1">Lacks conserved residue(s) required for the propagation of feature annotation.</text>
</comment>
<dbReference type="PATRIC" id="fig|1158607.3.peg.3733"/>
<proteinExistence type="predicted"/>
<dbReference type="STRING" id="160454.RV10_GL002065"/>
<dbReference type="HOGENOM" id="CLU_138435_2_1_9"/>
<comment type="caution">
    <text evidence="2">The sequence shown here is derived from an EMBL/GenBank/DDBJ whole genome shotgun (WGS) entry which is preliminary data.</text>
</comment>
<keyword evidence="3" id="KW-1185">Reference proteome</keyword>
<reference evidence="2 3" key="1">
    <citation type="submission" date="2013-02" db="EMBL/GenBank/DDBJ databases">
        <title>The Genome Sequence of Enterococcus pallens BAA-351.</title>
        <authorList>
            <consortium name="The Broad Institute Genome Sequencing Platform"/>
            <consortium name="The Broad Institute Genome Sequencing Center for Infectious Disease"/>
            <person name="Earl A.M."/>
            <person name="Gilmore M.S."/>
            <person name="Lebreton F."/>
            <person name="Walker B."/>
            <person name="Young S.K."/>
            <person name="Zeng Q."/>
            <person name="Gargeya S."/>
            <person name="Fitzgerald M."/>
            <person name="Haas B."/>
            <person name="Abouelleil A."/>
            <person name="Alvarado L."/>
            <person name="Arachchi H.M."/>
            <person name="Berlin A.M."/>
            <person name="Chapman S.B."/>
            <person name="Dewar J."/>
            <person name="Goldberg J."/>
            <person name="Griggs A."/>
            <person name="Gujja S."/>
            <person name="Hansen M."/>
            <person name="Howarth C."/>
            <person name="Imamovic A."/>
            <person name="Larimer J."/>
            <person name="McCowan C."/>
            <person name="Murphy C."/>
            <person name="Neiman D."/>
            <person name="Pearson M."/>
            <person name="Priest M."/>
            <person name="Roberts A."/>
            <person name="Saif S."/>
            <person name="Shea T."/>
            <person name="Sisk P."/>
            <person name="Sykes S."/>
            <person name="Wortman J."/>
            <person name="Nusbaum C."/>
            <person name="Birren B."/>
        </authorList>
    </citation>
    <scope>NUCLEOTIDE SEQUENCE [LARGE SCALE GENOMIC DNA]</scope>
    <source>
        <strain evidence="2 3">ATCC BAA-351</strain>
    </source>
</reference>